<evidence type="ECO:0000313" key="1">
    <source>
        <dbReference type="EMBL" id="MFB9780374.1"/>
    </source>
</evidence>
<sequence>MDENHGCTTTAAVVLTTSGGVPRLAAAWDSLPSTFVTECSV</sequence>
<organism evidence="1 2">
    <name type="scientific">Rhodococcus baikonurensis</name>
    <dbReference type="NCBI Taxonomy" id="172041"/>
    <lineage>
        <taxon>Bacteria</taxon>
        <taxon>Bacillati</taxon>
        <taxon>Actinomycetota</taxon>
        <taxon>Actinomycetes</taxon>
        <taxon>Mycobacteriales</taxon>
        <taxon>Nocardiaceae</taxon>
        <taxon>Rhodococcus</taxon>
        <taxon>Rhodococcus erythropolis group</taxon>
    </lineage>
</organism>
<reference evidence="1 2" key="1">
    <citation type="submission" date="2024-09" db="EMBL/GenBank/DDBJ databases">
        <authorList>
            <person name="Sun Q."/>
            <person name="Mori K."/>
        </authorList>
    </citation>
    <scope>NUCLEOTIDE SEQUENCE [LARGE SCALE GENOMIC DNA]</scope>
    <source>
        <strain evidence="1 2">JCM 11411</strain>
    </source>
</reference>
<gene>
    <name evidence="1" type="ORF">ACFFQ6_11820</name>
</gene>
<protein>
    <submittedName>
        <fullName evidence="1">Uncharacterized protein</fullName>
    </submittedName>
</protein>
<accession>A0ABV5XD28</accession>
<dbReference type="Proteomes" id="UP001589587">
    <property type="component" value="Unassembled WGS sequence"/>
</dbReference>
<name>A0ABV5XD28_9NOCA</name>
<dbReference type="EMBL" id="JBHMAS010000021">
    <property type="protein sequence ID" value="MFB9780374.1"/>
    <property type="molecule type" value="Genomic_DNA"/>
</dbReference>
<dbReference type="RefSeq" id="WP_378374600.1">
    <property type="nucleotide sequence ID" value="NZ_JBHMAS010000021.1"/>
</dbReference>
<evidence type="ECO:0000313" key="2">
    <source>
        <dbReference type="Proteomes" id="UP001589587"/>
    </source>
</evidence>
<comment type="caution">
    <text evidence="1">The sequence shown here is derived from an EMBL/GenBank/DDBJ whole genome shotgun (WGS) entry which is preliminary data.</text>
</comment>
<proteinExistence type="predicted"/>
<keyword evidence="2" id="KW-1185">Reference proteome</keyword>